<comment type="subcellular location">
    <subcellularLocation>
        <location evidence="1">Cell membrane</location>
        <topology evidence="1">Multi-pass membrane protein</topology>
    </subcellularLocation>
</comment>
<evidence type="ECO:0000313" key="9">
    <source>
        <dbReference type="EMBL" id="BBK26064.1"/>
    </source>
</evidence>
<organism evidence="9 10">
    <name type="scientific">Dialister hominis</name>
    <dbReference type="NCBI Taxonomy" id="2582419"/>
    <lineage>
        <taxon>Bacteria</taxon>
        <taxon>Bacillati</taxon>
        <taxon>Bacillota</taxon>
        <taxon>Negativicutes</taxon>
        <taxon>Veillonellales</taxon>
        <taxon>Veillonellaceae</taxon>
        <taxon>Dialister</taxon>
    </lineage>
</organism>
<protein>
    <submittedName>
        <fullName evidence="9">Type IV pilus biogenesis protein PilC</fullName>
    </submittedName>
</protein>
<evidence type="ECO:0000313" key="10">
    <source>
        <dbReference type="Proteomes" id="UP000320585"/>
    </source>
</evidence>
<evidence type="ECO:0000256" key="2">
    <source>
        <dbReference type="ARBA" id="ARBA00005745"/>
    </source>
</evidence>
<reference evidence="10" key="1">
    <citation type="submission" date="2019-05" db="EMBL/GenBank/DDBJ databases">
        <title>Complete genome sequencing of Dialister sp. strain 5BBH33.</title>
        <authorList>
            <person name="Sakamoto M."/>
            <person name="Murakami T."/>
            <person name="Mori H."/>
        </authorList>
    </citation>
    <scope>NUCLEOTIDE SEQUENCE [LARGE SCALE GENOMIC DNA]</scope>
    <source>
        <strain evidence="10">5BBH33</strain>
    </source>
</reference>
<evidence type="ECO:0000256" key="5">
    <source>
        <dbReference type="ARBA" id="ARBA00022989"/>
    </source>
</evidence>
<dbReference type="KEGG" id="dho:Dia5BBH33_19990"/>
<sequence>METYLYKVFNTEGAMEEGTISASSGGDAANALRLRGFSIISLTKEASEKKERRSFLKRKPFSGDETLSVLASEWSALLKAGLTITATLALLEEQAKKHEKPILSRARETVMEGRTLWETLDESGAFPRFFTALIQVGEMTGTLPEELDRIAEHYRKKAEFKRKAVSALAYPCFVLLFALTVLLTILTFILPTFETLFASLQITLPAGARIALAAGKFLQETGRFLFLLPLLSALGLGISLKTEKGREKIDEILYRSRFCKRLLLIRFAATLSAFLESGRTLGDALEDCKDTIGNREAERALEAVKEEVTKGNDFAESLKKSGFSLPIFYQLTRIGMESGELPDFLMKAAGLMEREAERKASRFRAILEPAMLLLVGGMTAIVVFSVILPVFHMAARV</sequence>
<proteinExistence type="inferred from homology"/>
<evidence type="ECO:0000256" key="1">
    <source>
        <dbReference type="ARBA" id="ARBA00004651"/>
    </source>
</evidence>
<evidence type="ECO:0000259" key="8">
    <source>
        <dbReference type="Pfam" id="PF00482"/>
    </source>
</evidence>
<dbReference type="EMBL" id="AP019697">
    <property type="protein sequence ID" value="BBK26064.1"/>
    <property type="molecule type" value="Genomic_DNA"/>
</dbReference>
<accession>A0A8D5A5K0</accession>
<evidence type="ECO:0000256" key="4">
    <source>
        <dbReference type="ARBA" id="ARBA00022692"/>
    </source>
</evidence>
<feature type="domain" description="Type II secretion system protein GspF" evidence="8">
    <location>
        <begin position="267"/>
        <end position="389"/>
    </location>
</feature>
<dbReference type="Pfam" id="PF00482">
    <property type="entry name" value="T2SSF"/>
    <property type="match status" value="2"/>
</dbReference>
<dbReference type="GeneID" id="92717200"/>
<dbReference type="PANTHER" id="PTHR30012:SF0">
    <property type="entry name" value="TYPE II SECRETION SYSTEM PROTEIN F-RELATED"/>
    <property type="match status" value="1"/>
</dbReference>
<feature type="transmembrane region" description="Helical" evidence="7">
    <location>
        <begin position="370"/>
        <end position="391"/>
    </location>
</feature>
<evidence type="ECO:0000256" key="6">
    <source>
        <dbReference type="ARBA" id="ARBA00023136"/>
    </source>
</evidence>
<dbReference type="InterPro" id="IPR018076">
    <property type="entry name" value="T2SS_GspF_dom"/>
</dbReference>
<dbReference type="RefSeq" id="WP_144269267.1">
    <property type="nucleotide sequence ID" value="NZ_AP019697.1"/>
</dbReference>
<keyword evidence="10" id="KW-1185">Reference proteome</keyword>
<evidence type="ECO:0000256" key="3">
    <source>
        <dbReference type="ARBA" id="ARBA00022475"/>
    </source>
</evidence>
<keyword evidence="4 7" id="KW-0812">Transmembrane</keyword>
<dbReference type="PRINTS" id="PR00812">
    <property type="entry name" value="BCTERIALGSPF"/>
</dbReference>
<dbReference type="AlphaFoldDB" id="A0A8D5A5K0"/>
<evidence type="ECO:0000256" key="7">
    <source>
        <dbReference type="SAM" id="Phobius"/>
    </source>
</evidence>
<feature type="domain" description="Type II secretion system protein GspF" evidence="8">
    <location>
        <begin position="72"/>
        <end position="191"/>
    </location>
</feature>
<comment type="similarity">
    <text evidence="2">Belongs to the GSP F family.</text>
</comment>
<keyword evidence="6 7" id="KW-0472">Membrane</keyword>
<dbReference type="OrthoDB" id="1633947at2"/>
<dbReference type="Gene3D" id="1.20.81.30">
    <property type="entry name" value="Type II secretion system (T2SS), domain F"/>
    <property type="match status" value="2"/>
</dbReference>
<name>A0A8D5A5K0_9FIRM</name>
<keyword evidence="5 7" id="KW-1133">Transmembrane helix</keyword>
<dbReference type="InterPro" id="IPR003004">
    <property type="entry name" value="GspF/PilC"/>
</dbReference>
<keyword evidence="3" id="KW-1003">Cell membrane</keyword>
<dbReference type="GO" id="GO:0005886">
    <property type="term" value="C:plasma membrane"/>
    <property type="evidence" value="ECO:0007669"/>
    <property type="project" value="UniProtKB-SubCell"/>
</dbReference>
<dbReference type="PANTHER" id="PTHR30012">
    <property type="entry name" value="GENERAL SECRETION PATHWAY PROTEIN"/>
    <property type="match status" value="1"/>
</dbReference>
<feature type="transmembrane region" description="Helical" evidence="7">
    <location>
        <begin position="224"/>
        <end position="240"/>
    </location>
</feature>
<gene>
    <name evidence="9" type="ORF">Dia5BBH33_19990</name>
</gene>
<dbReference type="Proteomes" id="UP000320585">
    <property type="component" value="Chromosome"/>
</dbReference>
<dbReference type="InterPro" id="IPR042094">
    <property type="entry name" value="T2SS_GspF_sf"/>
</dbReference>
<feature type="transmembrane region" description="Helical" evidence="7">
    <location>
        <begin position="164"/>
        <end position="190"/>
    </location>
</feature>